<dbReference type="Pfam" id="PF07992">
    <property type="entry name" value="Pyr_redox_2"/>
    <property type="match status" value="1"/>
</dbReference>
<keyword evidence="5" id="KW-0560">Oxidoreductase</keyword>
<dbReference type="Gene3D" id="3.50.50.100">
    <property type="match status" value="1"/>
</dbReference>
<dbReference type="InterPro" id="IPR036188">
    <property type="entry name" value="FAD/NAD-bd_sf"/>
</dbReference>
<comment type="caution">
    <text evidence="7">The sequence shown here is derived from an EMBL/GenBank/DDBJ whole genome shotgun (WGS) entry which is preliminary data.</text>
</comment>
<keyword evidence="3" id="KW-0285">Flavoprotein</keyword>
<evidence type="ECO:0000259" key="6">
    <source>
        <dbReference type="Pfam" id="PF07992"/>
    </source>
</evidence>
<keyword evidence="4" id="KW-0274">FAD</keyword>
<evidence type="ECO:0000313" key="7">
    <source>
        <dbReference type="EMBL" id="GAA3717130.1"/>
    </source>
</evidence>
<organism evidence="7 8">
    <name type="scientific">Nonomuraea antimicrobica</name>
    <dbReference type="NCBI Taxonomy" id="561173"/>
    <lineage>
        <taxon>Bacteria</taxon>
        <taxon>Bacillati</taxon>
        <taxon>Actinomycetota</taxon>
        <taxon>Actinomycetes</taxon>
        <taxon>Streptosporangiales</taxon>
        <taxon>Streptosporangiaceae</taxon>
        <taxon>Nonomuraea</taxon>
    </lineage>
</organism>
<keyword evidence="8" id="KW-1185">Reference proteome</keyword>
<dbReference type="InterPro" id="IPR023753">
    <property type="entry name" value="FAD/NAD-binding_dom"/>
</dbReference>
<reference evidence="8" key="1">
    <citation type="journal article" date="2019" name="Int. J. Syst. Evol. Microbiol.">
        <title>The Global Catalogue of Microorganisms (GCM) 10K type strain sequencing project: providing services to taxonomists for standard genome sequencing and annotation.</title>
        <authorList>
            <consortium name="The Broad Institute Genomics Platform"/>
            <consortium name="The Broad Institute Genome Sequencing Center for Infectious Disease"/>
            <person name="Wu L."/>
            <person name="Ma J."/>
        </authorList>
    </citation>
    <scope>NUCLEOTIDE SEQUENCE [LARGE SCALE GENOMIC DNA]</scope>
    <source>
        <strain evidence="8">JCM 16904</strain>
    </source>
</reference>
<comment type="similarity">
    <text evidence="2">Belongs to the NADH dehydrogenase family.</text>
</comment>
<protein>
    <submittedName>
        <fullName evidence="7">NAD(P)/FAD-dependent oxidoreductase</fullName>
    </submittedName>
</protein>
<comment type="cofactor">
    <cofactor evidence="1">
        <name>FAD</name>
        <dbReference type="ChEBI" id="CHEBI:57692"/>
    </cofactor>
</comment>
<evidence type="ECO:0000256" key="1">
    <source>
        <dbReference type="ARBA" id="ARBA00001974"/>
    </source>
</evidence>
<dbReference type="SUPFAM" id="SSF51905">
    <property type="entry name" value="FAD/NAD(P)-binding domain"/>
    <property type="match status" value="1"/>
</dbReference>
<dbReference type="Proteomes" id="UP001500902">
    <property type="component" value="Unassembled WGS sequence"/>
</dbReference>
<dbReference type="PRINTS" id="PR00411">
    <property type="entry name" value="PNDRDTASEI"/>
</dbReference>
<dbReference type="EMBL" id="BAAAZP010000237">
    <property type="protein sequence ID" value="GAA3717130.1"/>
    <property type="molecule type" value="Genomic_DNA"/>
</dbReference>
<evidence type="ECO:0000256" key="4">
    <source>
        <dbReference type="ARBA" id="ARBA00022827"/>
    </source>
</evidence>
<evidence type="ECO:0000256" key="5">
    <source>
        <dbReference type="ARBA" id="ARBA00023002"/>
    </source>
</evidence>
<evidence type="ECO:0000313" key="8">
    <source>
        <dbReference type="Proteomes" id="UP001500902"/>
    </source>
</evidence>
<accession>A0ABP7EF60</accession>
<dbReference type="PANTHER" id="PTHR42913:SF3">
    <property type="entry name" value="64 KDA MITOCHONDRIAL NADH DEHYDROGENASE (EUROFUNG)"/>
    <property type="match status" value="1"/>
</dbReference>
<dbReference type="PANTHER" id="PTHR42913">
    <property type="entry name" value="APOPTOSIS-INDUCING FACTOR 1"/>
    <property type="match status" value="1"/>
</dbReference>
<dbReference type="RefSeq" id="WP_344896110.1">
    <property type="nucleotide sequence ID" value="NZ_BAAAZP010000237.1"/>
</dbReference>
<dbReference type="InterPro" id="IPR051169">
    <property type="entry name" value="NADH-Q_oxidoreductase"/>
</dbReference>
<proteinExistence type="inferred from homology"/>
<dbReference type="PRINTS" id="PR00368">
    <property type="entry name" value="FADPNR"/>
</dbReference>
<name>A0ABP7EF60_9ACTN</name>
<feature type="domain" description="FAD/NAD(P)-binding" evidence="6">
    <location>
        <begin position="3"/>
        <end position="317"/>
    </location>
</feature>
<evidence type="ECO:0000256" key="2">
    <source>
        <dbReference type="ARBA" id="ARBA00005272"/>
    </source>
</evidence>
<sequence length="407" mass="43032">MSRILIIGGGFAGVWSAAAAARLRREAGASDTDLSITVISPGDDLVIRPRLYERDPDRKRLPLDRILGPIGVDRLAATVTGIDTGRQTVTAVQRDGQTADLPYDRLVLASGSALVRPRIPGAEHLHNVDTLPAAAALESHLQRLPERPVSEGRYTAVVVGAGFTGLEIATELVGRLTEVAAPHGFADRVRVILVERESVVGPDLGAGPRGDILAALAHLRVDQRLGTSVQAVGPSEVVLTDGTTVAAATTVWTAGMKASHLAENIPGHRDQLGRLAVNGHLQVQGVEGVYAAGDIAAARADAERYVMQSCQHASPQGKYAGHNVAADLLGLPLEEFNPGPYITCLDLGGAGAVYTTGWERTVSLTGPEGKERKRLITHQWLNPPVDDAEAILARADFRSSVHSVLSR</sequence>
<gene>
    <name evidence="7" type="ORF">GCM10022224_098510</name>
</gene>
<evidence type="ECO:0000256" key="3">
    <source>
        <dbReference type="ARBA" id="ARBA00022630"/>
    </source>
</evidence>